<keyword evidence="4" id="KW-0032">Aminotransferase</keyword>
<evidence type="ECO:0000256" key="2">
    <source>
        <dbReference type="ARBA" id="ARBA00007970"/>
    </source>
</evidence>
<dbReference type="SUPFAM" id="SSF53383">
    <property type="entry name" value="PLP-dependent transferases"/>
    <property type="match status" value="1"/>
</dbReference>
<dbReference type="Proteomes" id="UP000194141">
    <property type="component" value="Unassembled WGS sequence"/>
</dbReference>
<evidence type="ECO:0000256" key="8">
    <source>
        <dbReference type="ARBA" id="ARBA00023102"/>
    </source>
</evidence>
<evidence type="ECO:0000313" key="11">
    <source>
        <dbReference type="EMBL" id="OSS43173.1"/>
    </source>
</evidence>
<comment type="similarity">
    <text evidence="2">Belongs to the class-II pyridoxal-phosphate-dependent aminotransferase family. Histidinol-phosphate aminotransferase subfamily.</text>
</comment>
<dbReference type="InterPro" id="IPR015421">
    <property type="entry name" value="PyrdxlP-dep_Trfase_major"/>
</dbReference>
<dbReference type="InterPro" id="IPR015422">
    <property type="entry name" value="PyrdxlP-dep_Trfase_small"/>
</dbReference>
<evidence type="ECO:0000256" key="9">
    <source>
        <dbReference type="ARBA" id="ARBA00047481"/>
    </source>
</evidence>
<evidence type="ECO:0000256" key="4">
    <source>
        <dbReference type="ARBA" id="ARBA00022576"/>
    </source>
</evidence>
<dbReference type="CDD" id="cd00609">
    <property type="entry name" value="AAT_like"/>
    <property type="match status" value="1"/>
</dbReference>
<dbReference type="InterPro" id="IPR004839">
    <property type="entry name" value="Aminotransferase_I/II_large"/>
</dbReference>
<protein>
    <recommendedName>
        <fullName evidence="3">histidinol-phosphate transaminase</fullName>
        <ecNumber evidence="3">2.6.1.9</ecNumber>
    </recommendedName>
</protein>
<reference evidence="11 12" key="1">
    <citation type="journal article" date="2017" name="Front. Microbiol.">
        <title>Genome Sequence of Desulfurella amilsii Strain TR1 and Comparative Genomics of Desulfurellaceae Family.</title>
        <authorList>
            <person name="Florentino A.P."/>
            <person name="Stams A.J."/>
            <person name="Sanchez-Andrea I."/>
        </authorList>
    </citation>
    <scope>NUCLEOTIDE SEQUENCE [LARGE SCALE GENOMIC DNA]</scope>
    <source>
        <strain evidence="11 12">TR1</strain>
    </source>
</reference>
<evidence type="ECO:0000256" key="3">
    <source>
        <dbReference type="ARBA" id="ARBA00012748"/>
    </source>
</evidence>
<accession>A0A1X4Y093</accession>
<comment type="catalytic activity">
    <reaction evidence="9">
        <text>L-histidinol phosphate + 2-oxoglutarate = 3-(imidazol-4-yl)-2-oxopropyl phosphate + L-glutamate</text>
        <dbReference type="Rhea" id="RHEA:23744"/>
        <dbReference type="ChEBI" id="CHEBI:16810"/>
        <dbReference type="ChEBI" id="CHEBI:29985"/>
        <dbReference type="ChEBI" id="CHEBI:57766"/>
        <dbReference type="ChEBI" id="CHEBI:57980"/>
        <dbReference type="EC" id="2.6.1.9"/>
    </reaction>
</comment>
<dbReference type="PANTHER" id="PTHR43643:SF6">
    <property type="entry name" value="HISTIDINOL-PHOSPHATE AMINOTRANSFERASE"/>
    <property type="match status" value="1"/>
</dbReference>
<dbReference type="OrthoDB" id="9813612at2"/>
<dbReference type="GO" id="GO:0030170">
    <property type="term" value="F:pyridoxal phosphate binding"/>
    <property type="evidence" value="ECO:0007669"/>
    <property type="project" value="InterPro"/>
</dbReference>
<evidence type="ECO:0000256" key="1">
    <source>
        <dbReference type="ARBA" id="ARBA00005011"/>
    </source>
</evidence>
<dbReference type="EMBL" id="MDSU01000001">
    <property type="protein sequence ID" value="OSS43173.1"/>
    <property type="molecule type" value="Genomic_DNA"/>
</dbReference>
<dbReference type="Gene3D" id="3.90.1150.10">
    <property type="entry name" value="Aspartate Aminotransferase, domain 1"/>
    <property type="match status" value="1"/>
</dbReference>
<organism evidence="11 12">
    <name type="scientific">Desulfurella amilsii</name>
    <dbReference type="NCBI Taxonomy" id="1562698"/>
    <lineage>
        <taxon>Bacteria</taxon>
        <taxon>Pseudomonadati</taxon>
        <taxon>Campylobacterota</taxon>
        <taxon>Desulfurellia</taxon>
        <taxon>Desulfurellales</taxon>
        <taxon>Desulfurellaceae</taxon>
        <taxon>Desulfurella</taxon>
    </lineage>
</organism>
<evidence type="ECO:0000256" key="5">
    <source>
        <dbReference type="ARBA" id="ARBA00022605"/>
    </source>
</evidence>
<dbReference type="GO" id="GO:0004400">
    <property type="term" value="F:histidinol-phosphate transaminase activity"/>
    <property type="evidence" value="ECO:0007669"/>
    <property type="project" value="UniProtKB-EC"/>
</dbReference>
<keyword evidence="8" id="KW-0368">Histidine biosynthesis</keyword>
<proteinExistence type="inferred from homology"/>
<comment type="caution">
    <text evidence="11">The sequence shown here is derived from an EMBL/GenBank/DDBJ whole genome shotgun (WGS) entry which is preliminary data.</text>
</comment>
<name>A0A1X4Y093_9BACT</name>
<dbReference type="STRING" id="1562698.DESAMIL20_281"/>
<keyword evidence="7" id="KW-0663">Pyridoxal phosphate</keyword>
<evidence type="ECO:0000256" key="7">
    <source>
        <dbReference type="ARBA" id="ARBA00022898"/>
    </source>
</evidence>
<dbReference type="EC" id="2.6.1.9" evidence="3"/>
<keyword evidence="11" id="KW-0456">Lyase</keyword>
<dbReference type="InterPro" id="IPR015424">
    <property type="entry name" value="PyrdxlP-dep_Trfase"/>
</dbReference>
<dbReference type="RefSeq" id="WP_086033089.1">
    <property type="nucleotide sequence ID" value="NZ_MDSU01000001.1"/>
</dbReference>
<sequence length="320" mass="37052">MNRLIHGGNIYSFARKLHLKPSDIIDFSSNINFVTPKVKLNIDVCPYPDPNYSRLKKAIAKKFNISASLIQLFNGASDAIFNILQRYKNAVLYAPIYLEYKRAQRIHMINRFENIYELPKKDALVVFANPATPDGTYYNLDDLFEIWYKQNNTVLIDESFLDFCSKKSAIDYIAQYDKLIILKSFSKFYACAGVRVGCTISKIKFDTPIWNISSFDENYILQALNDSKFSLKSTQVNEKNKKMLCEILKESNLFTTIFESCANFYLAKLKNLTAFSLQRKLSEFGILIRNCSNFDFLDESFVRFAVKSKKDLKILKKTLK</sequence>
<dbReference type="Gene3D" id="3.40.640.10">
    <property type="entry name" value="Type I PLP-dependent aspartate aminotransferase-like (Major domain)"/>
    <property type="match status" value="1"/>
</dbReference>
<evidence type="ECO:0000259" key="10">
    <source>
        <dbReference type="Pfam" id="PF00155"/>
    </source>
</evidence>
<dbReference type="GO" id="GO:0000105">
    <property type="term" value="P:L-histidine biosynthetic process"/>
    <property type="evidence" value="ECO:0007669"/>
    <property type="project" value="UniProtKB-KW"/>
</dbReference>
<evidence type="ECO:0000313" key="12">
    <source>
        <dbReference type="Proteomes" id="UP000194141"/>
    </source>
</evidence>
<gene>
    <name evidence="11" type="ORF">DESAMIL20_281</name>
</gene>
<keyword evidence="5" id="KW-0028">Amino-acid biosynthesis</keyword>
<dbReference type="Pfam" id="PF00155">
    <property type="entry name" value="Aminotran_1_2"/>
    <property type="match status" value="1"/>
</dbReference>
<comment type="pathway">
    <text evidence="1">Amino-acid biosynthesis; L-histidine biosynthesis; L-histidine from 5-phospho-alpha-D-ribose 1-diphosphate: step 7/9.</text>
</comment>
<evidence type="ECO:0000256" key="6">
    <source>
        <dbReference type="ARBA" id="ARBA00022679"/>
    </source>
</evidence>
<keyword evidence="6" id="KW-0808">Transferase</keyword>
<dbReference type="PANTHER" id="PTHR43643">
    <property type="entry name" value="HISTIDINOL-PHOSPHATE AMINOTRANSFERASE 2"/>
    <property type="match status" value="1"/>
</dbReference>
<keyword evidence="12" id="KW-1185">Reference proteome</keyword>
<dbReference type="GO" id="GO:0016829">
    <property type="term" value="F:lyase activity"/>
    <property type="evidence" value="ECO:0007669"/>
    <property type="project" value="UniProtKB-KW"/>
</dbReference>
<dbReference type="AlphaFoldDB" id="A0A1X4Y093"/>
<dbReference type="InterPro" id="IPR050106">
    <property type="entry name" value="HistidinolP_aminotransfase"/>
</dbReference>
<feature type="domain" description="Aminotransferase class I/classII large" evidence="10">
    <location>
        <begin position="47"/>
        <end position="315"/>
    </location>
</feature>